<dbReference type="Gene3D" id="3.30.1820.10">
    <property type="entry name" value="Lp2179-like"/>
    <property type="match status" value="1"/>
</dbReference>
<dbReference type="Proteomes" id="UP001321804">
    <property type="component" value="Chromosome"/>
</dbReference>
<reference evidence="1 2" key="1">
    <citation type="journal article" date="2023" name="Microbiol. Spectr.">
        <title>Symbiosis of Carpenter Bees with Uncharacterized Lactic Acid Bacteria Showing NAD Auxotrophy.</title>
        <authorList>
            <person name="Kawasaki S."/>
            <person name="Ozawa K."/>
            <person name="Mori T."/>
            <person name="Yamamoto A."/>
            <person name="Ito M."/>
            <person name="Ohkuma M."/>
            <person name="Sakamoto M."/>
            <person name="Matsutani M."/>
        </authorList>
    </citation>
    <scope>NUCLEOTIDE SEQUENCE [LARGE SCALE GENOMIC DNA]</scope>
    <source>
        <strain evidence="1 2">KimC2</strain>
    </source>
</reference>
<evidence type="ECO:0000313" key="1">
    <source>
        <dbReference type="EMBL" id="BDR56151.1"/>
    </source>
</evidence>
<organism evidence="1 2">
    <name type="scientific">Xylocopilactobacillus apis</name>
    <dbReference type="NCBI Taxonomy" id="2932183"/>
    <lineage>
        <taxon>Bacteria</taxon>
        <taxon>Bacillati</taxon>
        <taxon>Bacillota</taxon>
        <taxon>Bacilli</taxon>
        <taxon>Lactobacillales</taxon>
        <taxon>Lactobacillaceae</taxon>
        <taxon>Xylocopilactobacillus</taxon>
    </lineage>
</organism>
<dbReference type="SUPFAM" id="SSF160800">
    <property type="entry name" value="Lp2179-like"/>
    <property type="match status" value="1"/>
</dbReference>
<dbReference type="RefSeq" id="WP_317698022.1">
    <property type="nucleotide sequence ID" value="NZ_AP026801.1"/>
</dbReference>
<dbReference type="Pfam" id="PF08866">
    <property type="entry name" value="DUF1831"/>
    <property type="match status" value="1"/>
</dbReference>
<dbReference type="InterPro" id="IPR014965">
    <property type="entry name" value="Amino_acid_metab_prot_put"/>
</dbReference>
<evidence type="ECO:0000313" key="2">
    <source>
        <dbReference type="Proteomes" id="UP001321804"/>
    </source>
</evidence>
<keyword evidence="2" id="KW-1185">Reference proteome</keyword>
<proteinExistence type="predicted"/>
<dbReference type="InterPro" id="IPR035942">
    <property type="entry name" value="Lp2179-like_sf"/>
</dbReference>
<dbReference type="EMBL" id="AP026801">
    <property type="protein sequence ID" value="BDR56151.1"/>
    <property type="molecule type" value="Genomic_DNA"/>
</dbReference>
<protein>
    <submittedName>
        <fullName evidence="1">Cysteine desulfurase</fullName>
    </submittedName>
</protein>
<name>A0AAU9CUT8_9LACO</name>
<accession>A0AAU9CUT8</accession>
<gene>
    <name evidence="1" type="ORF">KIMC2_07130</name>
</gene>
<dbReference type="AlphaFoldDB" id="A0AAU9CUT8"/>
<sequence length="113" mass="12971">MLKEVNTIKGDDKSYRVNKNIKRYSLTDVGFAKTKRGNFVMQRSLDPMDPYTAKKKLKIAIDGDLKLLDMSTTDASGLRAIDIFKNTGDKEAIEQYHFLINNLLDREILEIDE</sequence>
<dbReference type="KEGG" id="xak:KIMC2_07130"/>